<feature type="region of interest" description="Disordered" evidence="1">
    <location>
        <begin position="144"/>
        <end position="200"/>
    </location>
</feature>
<dbReference type="InterPro" id="IPR040195">
    <property type="entry name" value="CUE_CUED1"/>
</dbReference>
<feature type="region of interest" description="Disordered" evidence="1">
    <location>
        <begin position="385"/>
        <end position="449"/>
    </location>
</feature>
<evidence type="ECO:0000313" key="5">
    <source>
        <dbReference type="Proteomes" id="UP000593567"/>
    </source>
</evidence>
<feature type="compositionally biased region" description="Low complexity" evidence="1">
    <location>
        <begin position="417"/>
        <end position="433"/>
    </location>
</feature>
<feature type="domain" description="CUE" evidence="3">
    <location>
        <begin position="95"/>
        <end position="138"/>
    </location>
</feature>
<feature type="region of interest" description="Disordered" evidence="1">
    <location>
        <begin position="233"/>
        <end position="305"/>
    </location>
</feature>
<dbReference type="OrthoDB" id="5794653at2759"/>
<comment type="caution">
    <text evidence="4">The sequence shown here is derived from an EMBL/GenBank/DDBJ whole genome shotgun (WGS) entry which is preliminary data.</text>
</comment>
<dbReference type="InterPro" id="IPR009060">
    <property type="entry name" value="UBA-like_sf"/>
</dbReference>
<dbReference type="AlphaFoldDB" id="A0A7J7KPD4"/>
<evidence type="ECO:0000313" key="4">
    <source>
        <dbReference type="EMBL" id="KAF6040041.1"/>
    </source>
</evidence>
<dbReference type="PANTHER" id="PTHR13467:SF3">
    <property type="entry name" value="CUE DOMAIN-CONTAINING PROTEIN 1"/>
    <property type="match status" value="1"/>
</dbReference>
<evidence type="ECO:0000256" key="1">
    <source>
        <dbReference type="SAM" id="MobiDB-lite"/>
    </source>
</evidence>
<dbReference type="EMBL" id="VXIV02000186">
    <property type="protein sequence ID" value="KAF6040041.1"/>
    <property type="molecule type" value="Genomic_DNA"/>
</dbReference>
<name>A0A7J7KPD4_BUGNE</name>
<dbReference type="SMART" id="SM00546">
    <property type="entry name" value="CUE"/>
    <property type="match status" value="1"/>
</dbReference>
<evidence type="ECO:0000256" key="2">
    <source>
        <dbReference type="SAM" id="Phobius"/>
    </source>
</evidence>
<gene>
    <name evidence="4" type="ORF">EB796_001648</name>
</gene>
<dbReference type="InterPro" id="IPR003892">
    <property type="entry name" value="CUE"/>
</dbReference>
<feature type="transmembrane region" description="Helical" evidence="2">
    <location>
        <begin position="12"/>
        <end position="35"/>
    </location>
</feature>
<accession>A0A7J7KPD4</accession>
<feature type="compositionally biased region" description="Polar residues" evidence="1">
    <location>
        <begin position="164"/>
        <end position="174"/>
    </location>
</feature>
<feature type="compositionally biased region" description="Polar residues" evidence="1">
    <location>
        <begin position="268"/>
        <end position="288"/>
    </location>
</feature>
<feature type="compositionally biased region" description="Basic residues" evidence="1">
    <location>
        <begin position="247"/>
        <end position="256"/>
    </location>
</feature>
<dbReference type="Proteomes" id="UP000593567">
    <property type="component" value="Unassembled WGS sequence"/>
</dbReference>
<dbReference type="Pfam" id="PF02845">
    <property type="entry name" value="CUE"/>
    <property type="match status" value="1"/>
</dbReference>
<dbReference type="GO" id="GO:0043130">
    <property type="term" value="F:ubiquitin binding"/>
    <property type="evidence" value="ECO:0007669"/>
    <property type="project" value="InterPro"/>
</dbReference>
<sequence length="556" mass="62088">MLFLCYHHCTRYNFNVIISYCCWLLHLEFIVLSYVNKKRKVGLFQSHNKARLGETVEMAGFSSPIEQNMRMHSAAPPALEIAEEKRSKRNPGQLDFEAAMSDFRTMFPGLDVELIESVLRANGGAVDDTIDQLLTMNVDTEAKPAANLSSSPPLLPPKPAGSLRSSTERLQVSDATPALPPREGSLKRKKQPPKVTNAAPILYNTPQTRYDTEWNGLVIPMLGKLPSNFLRIISNDSPPPRPPKSLSSKHRSHSVRNKIPTHLAEQPVSRSRATTTFQSHGANPSQTSRNRHGLRTTVGRSASERLSHNALKKQIQANTRRLQEACEASEIEGDSDRYLEDERLALIMQNEEFLRELKRNEDFMKTLEFERDMLATRLAHERKLNRQLSRLSPSSERPPPNLLAPQEISPPNTNNLTSDSTSTAAAAKTTKTSEISSPSAEHLSPSIVPVDRTDKTDVLDFRDQLKSMGTSSKKKFALIAKKFFTTSRKKRKGAGKIIRDAHGPSTLNLLDDNDDEDLIDATSGLHLEGSDHVMFEPLVGTHQLHNIVQSSFDKCP</sequence>
<dbReference type="InterPro" id="IPR040192">
    <property type="entry name" value="CUEDC1"/>
</dbReference>
<keyword evidence="2" id="KW-1133">Transmembrane helix</keyword>
<proteinExistence type="predicted"/>
<dbReference type="PANTHER" id="PTHR13467">
    <property type="entry name" value="CUE DOMAIN CONTAINING PROTEIN 1"/>
    <property type="match status" value="1"/>
</dbReference>
<protein>
    <recommendedName>
        <fullName evidence="3">CUE domain-containing protein</fullName>
    </recommendedName>
</protein>
<reference evidence="4" key="1">
    <citation type="submission" date="2020-06" db="EMBL/GenBank/DDBJ databases">
        <title>Draft genome of Bugula neritina, a colonial animal packing powerful symbionts and potential medicines.</title>
        <authorList>
            <person name="Rayko M."/>
        </authorList>
    </citation>
    <scope>NUCLEOTIDE SEQUENCE [LARGE SCALE GENOMIC DNA]</scope>
    <source>
        <strain evidence="4">Kwan_BN1</strain>
    </source>
</reference>
<keyword evidence="5" id="KW-1185">Reference proteome</keyword>
<keyword evidence="2" id="KW-0812">Transmembrane</keyword>
<dbReference type="Gene3D" id="1.10.8.10">
    <property type="entry name" value="DNA helicase RuvA subunit, C-terminal domain"/>
    <property type="match status" value="1"/>
</dbReference>
<organism evidence="4 5">
    <name type="scientific">Bugula neritina</name>
    <name type="common">Brown bryozoan</name>
    <name type="synonym">Sertularia neritina</name>
    <dbReference type="NCBI Taxonomy" id="10212"/>
    <lineage>
        <taxon>Eukaryota</taxon>
        <taxon>Metazoa</taxon>
        <taxon>Spiralia</taxon>
        <taxon>Lophotrochozoa</taxon>
        <taxon>Bryozoa</taxon>
        <taxon>Gymnolaemata</taxon>
        <taxon>Cheilostomatida</taxon>
        <taxon>Flustrina</taxon>
        <taxon>Buguloidea</taxon>
        <taxon>Bugulidae</taxon>
        <taxon>Bugula</taxon>
    </lineage>
</organism>
<dbReference type="CDD" id="cd14366">
    <property type="entry name" value="CUE_CUED1"/>
    <property type="match status" value="1"/>
</dbReference>
<dbReference type="PROSITE" id="PS51140">
    <property type="entry name" value="CUE"/>
    <property type="match status" value="1"/>
</dbReference>
<keyword evidence="2" id="KW-0472">Membrane</keyword>
<evidence type="ECO:0000259" key="3">
    <source>
        <dbReference type="PROSITE" id="PS51140"/>
    </source>
</evidence>
<dbReference type="SUPFAM" id="SSF46934">
    <property type="entry name" value="UBA-like"/>
    <property type="match status" value="1"/>
</dbReference>